<dbReference type="Pfam" id="PF24415">
    <property type="entry name" value="Ig_Irg-7"/>
    <property type="match status" value="1"/>
</dbReference>
<gene>
    <name evidence="5" type="ORF">HPBE_LOCUS17291</name>
</gene>
<dbReference type="InterPro" id="IPR000742">
    <property type="entry name" value="EGF"/>
</dbReference>
<dbReference type="InterPro" id="IPR006582">
    <property type="entry name" value="MD_domain"/>
</dbReference>
<dbReference type="InterPro" id="IPR016186">
    <property type="entry name" value="C-type_lectin-like/link_sf"/>
</dbReference>
<dbReference type="OrthoDB" id="5830735at2759"/>
<dbReference type="PROSITE" id="PS50234">
    <property type="entry name" value="VWFA"/>
    <property type="match status" value="1"/>
</dbReference>
<keyword evidence="1" id="KW-0245">EGF-like domain</keyword>
<keyword evidence="1" id="KW-1015">Disulfide bond</keyword>
<dbReference type="EMBL" id="UZAH01029920">
    <property type="protein sequence ID" value="VDP08476.1"/>
    <property type="molecule type" value="Genomic_DNA"/>
</dbReference>
<feature type="domain" description="VWFA" evidence="4">
    <location>
        <begin position="1285"/>
        <end position="1464"/>
    </location>
</feature>
<dbReference type="CDD" id="cd00037">
    <property type="entry name" value="CLECT"/>
    <property type="match status" value="1"/>
</dbReference>
<dbReference type="SUPFAM" id="SSF57196">
    <property type="entry name" value="EGF/Laminin"/>
    <property type="match status" value="1"/>
</dbReference>
<evidence type="ECO:0000256" key="1">
    <source>
        <dbReference type="PROSITE-ProRule" id="PRU00076"/>
    </source>
</evidence>
<feature type="domain" description="C-type lectin" evidence="3">
    <location>
        <begin position="563"/>
        <end position="681"/>
    </location>
</feature>
<reference evidence="7" key="2">
    <citation type="submission" date="2019-09" db="UniProtKB">
        <authorList>
            <consortium name="WormBaseParasite"/>
        </authorList>
    </citation>
    <scope>IDENTIFICATION</scope>
</reference>
<dbReference type="PANTHER" id="PTHR47324:SF2">
    <property type="entry name" value="EGF-LIKE DOMAIN-CONTAINING PROTEIN-RELATED"/>
    <property type="match status" value="1"/>
</dbReference>
<dbReference type="Proteomes" id="UP000050761">
    <property type="component" value="Unassembled WGS sequence"/>
</dbReference>
<evidence type="ECO:0000313" key="7">
    <source>
        <dbReference type="WBParaSite" id="HPBE_0001729201-mRNA-1"/>
    </source>
</evidence>
<evidence type="ECO:0000259" key="4">
    <source>
        <dbReference type="PROSITE" id="PS50234"/>
    </source>
</evidence>
<dbReference type="InterPro" id="IPR053295">
    <property type="entry name" value="Innate_immunity_reg"/>
</dbReference>
<dbReference type="InterPro" id="IPR001304">
    <property type="entry name" value="C-type_lectin-like"/>
</dbReference>
<accession>A0A3P8EMW2</accession>
<protein>
    <submittedName>
        <fullName evidence="7">VWFA domain-containing protein</fullName>
    </submittedName>
</protein>
<dbReference type="Gene3D" id="3.40.50.410">
    <property type="entry name" value="von Willebrand factor, type A domain"/>
    <property type="match status" value="1"/>
</dbReference>
<dbReference type="Gene3D" id="2.10.25.10">
    <property type="entry name" value="Laminin"/>
    <property type="match status" value="1"/>
</dbReference>
<dbReference type="Gene3D" id="3.10.100.10">
    <property type="entry name" value="Mannose-Binding Protein A, subunit A"/>
    <property type="match status" value="1"/>
</dbReference>
<dbReference type="PANTHER" id="PTHR47324">
    <property type="entry name" value="PROTEIN IRG-7-RELATED"/>
    <property type="match status" value="1"/>
</dbReference>
<evidence type="ECO:0000259" key="3">
    <source>
        <dbReference type="PROSITE" id="PS50041"/>
    </source>
</evidence>
<evidence type="ECO:0000313" key="5">
    <source>
        <dbReference type="EMBL" id="VDP08476.1"/>
    </source>
</evidence>
<dbReference type="PROSITE" id="PS00022">
    <property type="entry name" value="EGF_1"/>
    <property type="match status" value="1"/>
</dbReference>
<dbReference type="InterPro" id="IPR036465">
    <property type="entry name" value="vWFA_dom_sf"/>
</dbReference>
<dbReference type="SMART" id="SM00604">
    <property type="entry name" value="MD"/>
    <property type="match status" value="1"/>
</dbReference>
<dbReference type="InterPro" id="IPR002035">
    <property type="entry name" value="VWF_A"/>
</dbReference>
<dbReference type="SUPFAM" id="SSF56436">
    <property type="entry name" value="C-type lectin-like"/>
    <property type="match status" value="1"/>
</dbReference>
<reference evidence="5 6" key="1">
    <citation type="submission" date="2018-11" db="EMBL/GenBank/DDBJ databases">
        <authorList>
            <consortium name="Pathogen Informatics"/>
        </authorList>
    </citation>
    <scope>NUCLEOTIDE SEQUENCE [LARGE SCALE GENOMIC DNA]</scope>
</reference>
<comment type="caution">
    <text evidence="1">Lacks conserved residue(s) required for the propagation of feature annotation.</text>
</comment>
<dbReference type="Pfam" id="PF00092">
    <property type="entry name" value="VWA"/>
    <property type="match status" value="1"/>
</dbReference>
<dbReference type="InterPro" id="IPR057085">
    <property type="entry name" value="Ig_Irg-7"/>
</dbReference>
<sequence length="1467" mass="161695">MVIQVFQYTMKSTEYRMNPVLIDDMNQCNTNGYRIFLADSSVDAIVIIAIGQNLVLSVTDPNWSQSSALLLFSSDTFFFWEITSVIPGEYLLSLTSQNVQTSCNYRVMARSDYDLFLATANVIDDDASDSEPVIGEGKHIVAQLNGLVNAVKDPFRLFAEITITTNMNNEQQVGEPMYFSNGKYRDGCGYHLYFGLANFCQFQDQQFYATVYADDNSGYTIQRTTTGYCSLTETTPVPPTACQNGGVVDPTKNNTCICPPSYAGDHCESAMCQNGGTSMGAYCFCPPGTGGTFCELYACTDINTSPKTSFDGQSMSLVISARPTMQAAVNLISAGITDFVRDIQDSSANWIVTWNLVVVNNLGSQPDDFVTSVKNFASNFTSYSTPGATNCSVMIESGLLLATYYSEPRSAVYLFADSDGADTDSFITLFSHATEYQIALNLIGVGNTICTDPSNNGQFPKYLESLASMTSGFVYMTAQVDKMLPFIASTYKSGIASRTYFTDCTTPVTYYVPIDSSTESFTLAVSGQNISSVVVTLPDGTPGLYNILSVPMIDDPELNLQQFIQACDGYQWNYKDQYCYRFPIEKVNHLKEHGTAFSDLGKNSKFSAQTNDAAAWIGLIRNGNQWVWDVPTGNSYQSLGDFTNWKPGVDPNNTPYMCVISDKDGYWVPTDCNEQYYPACQKYRYGQGLTPGNSTNMVPAGLWKVQIQTSAGSCHAHVRAQSDIQVFYGFTLDAHGDYPELFANSQSNSNYLVADAVGLVPFHWDVLPSLEGRLNYAILGYDYNITTPLVMQDRWYEGVHILEQLRMPPDWRSIKILKFSGIDQFGYTFERYTNAICAKTVFRCCRCELPICQNFGYEQKGVCVCLRDYTGTFCEQRRTFVIMLETSYNMGGTIFQMKKNLKVALDKIKNDPTTSGWFSKYILYPFDSTSNKNYWYPPVISSNSDDIVAAVNNITAMACPGPDGCSPDCPRPIMETLKTVLALPDVVTPNSVILVVTRSSPEDYPLVNSMIQSLIDSKAQINFVLPAVTSPCGEGWNTPASNSLQTVTSYSDGDLFVMSPVDFAINFLQQYIPSLYRSAGLETGSSMNCTYEEFLFQVEHTMYEFTVEYYHPILSTRRMPSILKYLIITATCSDAALLQVNDTGAVRAGTYRLVMTGGGGAYCNMNVRGRSAIEIYPAYVRTSDDAYGGATIDNAHFAPVLDENNTIVVHADGLGDGVLTYVQVIAPGGVGLQHTSVLQRRDSAKCSFEYYAPVPFFCNYEVGLFNLHFVSALKPTCDLSAVVQDTLFIIDSSTNGPDSENTFKSLRDFAVKIQPPFKFSSDYAQVAAMTLADTAQGGFSYNAQEDSYDNVQMLLSNLTFLGRQGQDVTSAMQLAINSYSTANQGYRASARHLIVYVTNTNPTDDDPAGLVYTIRRQGLYQIAVVTMGLTPSDKLLSMVGTNCIYQAGNVDDLMSNGVNFVQGLACA</sequence>
<dbReference type="WBParaSite" id="HPBE_0001729201-mRNA-1">
    <property type="protein sequence ID" value="HPBE_0001729201-mRNA-1"/>
    <property type="gene ID" value="HPBE_0001729201"/>
</dbReference>
<dbReference type="SUPFAM" id="SSF53300">
    <property type="entry name" value="vWA-like"/>
    <property type="match status" value="2"/>
</dbReference>
<feature type="domain" description="EGF-like" evidence="2">
    <location>
        <begin position="233"/>
        <end position="268"/>
    </location>
</feature>
<dbReference type="PROSITE" id="PS50041">
    <property type="entry name" value="C_TYPE_LECTIN_2"/>
    <property type="match status" value="1"/>
</dbReference>
<feature type="disulfide bond" evidence="1">
    <location>
        <begin position="258"/>
        <end position="267"/>
    </location>
</feature>
<dbReference type="PROSITE" id="PS50026">
    <property type="entry name" value="EGF_3"/>
    <property type="match status" value="1"/>
</dbReference>
<dbReference type="InterPro" id="IPR016187">
    <property type="entry name" value="CTDL_fold"/>
</dbReference>
<dbReference type="Pfam" id="PF00059">
    <property type="entry name" value="Lectin_C"/>
    <property type="match status" value="1"/>
</dbReference>
<dbReference type="SMART" id="SM00181">
    <property type="entry name" value="EGF"/>
    <property type="match status" value="2"/>
</dbReference>
<organism evidence="5">
    <name type="scientific">Heligmosomoides polygyrus</name>
    <name type="common">Parasitic roundworm</name>
    <dbReference type="NCBI Taxonomy" id="6339"/>
    <lineage>
        <taxon>Eukaryota</taxon>
        <taxon>Metazoa</taxon>
        <taxon>Ecdysozoa</taxon>
        <taxon>Nematoda</taxon>
        <taxon>Chromadorea</taxon>
        <taxon>Rhabditida</taxon>
        <taxon>Rhabditina</taxon>
        <taxon>Rhabditomorpha</taxon>
        <taxon>Strongyloidea</taxon>
        <taxon>Heligmosomidae</taxon>
        <taxon>Heligmosomoides</taxon>
    </lineage>
</organism>
<dbReference type="SMART" id="SM00327">
    <property type="entry name" value="VWA"/>
    <property type="match status" value="1"/>
</dbReference>
<proteinExistence type="predicted"/>
<evidence type="ECO:0000259" key="2">
    <source>
        <dbReference type="PROSITE" id="PS50026"/>
    </source>
</evidence>
<keyword evidence="6" id="KW-1185">Reference proteome</keyword>
<evidence type="ECO:0000313" key="6">
    <source>
        <dbReference type="Proteomes" id="UP000050761"/>
    </source>
</evidence>
<name>A0A3P8EMW2_HELPZ</name>